<keyword evidence="2" id="KW-1185">Reference proteome</keyword>
<reference evidence="1 2" key="1">
    <citation type="journal article" date="2017" name="Int. J. Syst. Evol. Microbiol.">
        <title>Bacillus notoginsengisoli sp. nov., a novel bacterium isolated from the rhizosphere of Panax notoginseng.</title>
        <authorList>
            <person name="Zhang M.Y."/>
            <person name="Cheng J."/>
            <person name="Cai Y."/>
            <person name="Zhang T.Y."/>
            <person name="Wu Y.Y."/>
            <person name="Manikprabhu D."/>
            <person name="Li W.J."/>
            <person name="Zhang Y.X."/>
        </authorList>
    </citation>
    <scope>NUCLEOTIDE SEQUENCE [LARGE SCALE GENOMIC DNA]</scope>
    <source>
        <strain evidence="1 2">JCM 30743</strain>
    </source>
</reference>
<comment type="caution">
    <text evidence="1">The sequence shown here is derived from an EMBL/GenBank/DDBJ whole genome shotgun (WGS) entry which is preliminary data.</text>
</comment>
<evidence type="ECO:0000313" key="1">
    <source>
        <dbReference type="EMBL" id="RHW38966.1"/>
    </source>
</evidence>
<dbReference type="Proteomes" id="UP000284416">
    <property type="component" value="Unassembled WGS sequence"/>
</dbReference>
<organism evidence="1 2">
    <name type="scientific">Neobacillus notoginsengisoli</name>
    <dbReference type="NCBI Taxonomy" id="1578198"/>
    <lineage>
        <taxon>Bacteria</taxon>
        <taxon>Bacillati</taxon>
        <taxon>Bacillota</taxon>
        <taxon>Bacilli</taxon>
        <taxon>Bacillales</taxon>
        <taxon>Bacillaceae</taxon>
        <taxon>Neobacillus</taxon>
    </lineage>
</organism>
<dbReference type="EMBL" id="QWEG01000008">
    <property type="protein sequence ID" value="RHW38966.1"/>
    <property type="molecule type" value="Genomic_DNA"/>
</dbReference>
<evidence type="ECO:0000313" key="2">
    <source>
        <dbReference type="Proteomes" id="UP000284416"/>
    </source>
</evidence>
<protein>
    <submittedName>
        <fullName evidence="1">Uncharacterized protein</fullName>
    </submittedName>
</protein>
<name>A0A417YSP2_9BACI</name>
<proteinExistence type="predicted"/>
<dbReference type="AlphaFoldDB" id="A0A417YSP2"/>
<accession>A0A417YSP2</accession>
<gene>
    <name evidence="1" type="ORF">D1B31_13430</name>
</gene>
<sequence length="78" mass="8505">MLSTATPKKAASFSQKGRISNNKPLKIAVIIAKNSYTRQPQSKSGFAVPKALESGQPAVKTWFLCRERGGYATINYSN</sequence>